<accession>A0A0F9FXN3</accession>
<evidence type="ECO:0000313" key="1">
    <source>
        <dbReference type="EMBL" id="KKL62120.1"/>
    </source>
</evidence>
<sequence length="132" mass="14925">MNKRDEVQNYEAKRKKLELIHPKFANEHQCSACGGYFLNPEKDVARCPRCVRLNRISKIEEAKDILYKDVSVVELSKQVAELQSTITSLTKDKTEGKPKEFKSKPCASCDKKFTPASPAQKICSSCRSELVS</sequence>
<organism evidence="1">
    <name type="scientific">marine sediment metagenome</name>
    <dbReference type="NCBI Taxonomy" id="412755"/>
    <lineage>
        <taxon>unclassified sequences</taxon>
        <taxon>metagenomes</taxon>
        <taxon>ecological metagenomes</taxon>
    </lineage>
</organism>
<dbReference type="EMBL" id="LAZR01028590">
    <property type="protein sequence ID" value="KKL62120.1"/>
    <property type="molecule type" value="Genomic_DNA"/>
</dbReference>
<gene>
    <name evidence="1" type="ORF">LCGC14_2188390</name>
</gene>
<comment type="caution">
    <text evidence="1">The sequence shown here is derived from an EMBL/GenBank/DDBJ whole genome shotgun (WGS) entry which is preliminary data.</text>
</comment>
<proteinExistence type="predicted"/>
<protein>
    <submittedName>
        <fullName evidence="1">Uncharacterized protein</fullName>
    </submittedName>
</protein>
<name>A0A0F9FXN3_9ZZZZ</name>
<dbReference type="AlphaFoldDB" id="A0A0F9FXN3"/>
<reference evidence="1" key="1">
    <citation type="journal article" date="2015" name="Nature">
        <title>Complex archaea that bridge the gap between prokaryotes and eukaryotes.</title>
        <authorList>
            <person name="Spang A."/>
            <person name="Saw J.H."/>
            <person name="Jorgensen S.L."/>
            <person name="Zaremba-Niedzwiedzka K."/>
            <person name="Martijn J."/>
            <person name="Lind A.E."/>
            <person name="van Eijk R."/>
            <person name="Schleper C."/>
            <person name="Guy L."/>
            <person name="Ettema T.J."/>
        </authorList>
    </citation>
    <scope>NUCLEOTIDE SEQUENCE</scope>
</reference>